<keyword evidence="3" id="KW-1185">Reference proteome</keyword>
<keyword evidence="1" id="KW-0732">Signal</keyword>
<accession>A0A6A4HX69</accession>
<sequence length="148" mass="17249">MFRLILIPHVAFVAEIARFVLEITRNNTQKVISTCPWYHSFQYKAASKPTTANPSTNVPIICTICHPEKPNFNKSYSAVWKYNFMRHIQLHHPSLWDDTINDVIEDLQYIDLWNNARVPQSEKDTIIAWARKRAETGGAQKRQRTNLP</sequence>
<dbReference type="Proteomes" id="UP000799118">
    <property type="component" value="Unassembled WGS sequence"/>
</dbReference>
<evidence type="ECO:0000256" key="1">
    <source>
        <dbReference type="SAM" id="SignalP"/>
    </source>
</evidence>
<gene>
    <name evidence="2" type="ORF">BT96DRAFT_1087304</name>
</gene>
<reference evidence="2" key="1">
    <citation type="journal article" date="2019" name="Environ. Microbiol.">
        <title>Fungal ecological strategies reflected in gene transcription - a case study of two litter decomposers.</title>
        <authorList>
            <person name="Barbi F."/>
            <person name="Kohler A."/>
            <person name="Barry K."/>
            <person name="Baskaran P."/>
            <person name="Daum C."/>
            <person name="Fauchery L."/>
            <person name="Ihrmark K."/>
            <person name="Kuo A."/>
            <person name="LaButti K."/>
            <person name="Lipzen A."/>
            <person name="Morin E."/>
            <person name="Grigoriev I.V."/>
            <person name="Henrissat B."/>
            <person name="Lindahl B."/>
            <person name="Martin F."/>
        </authorList>
    </citation>
    <scope>NUCLEOTIDE SEQUENCE</scope>
    <source>
        <strain evidence="2">JB14</strain>
    </source>
</reference>
<proteinExistence type="predicted"/>
<feature type="signal peptide" evidence="1">
    <location>
        <begin position="1"/>
        <end position="16"/>
    </location>
</feature>
<dbReference type="OrthoDB" id="3008915at2759"/>
<organism evidence="2 3">
    <name type="scientific">Gymnopus androsaceus JB14</name>
    <dbReference type="NCBI Taxonomy" id="1447944"/>
    <lineage>
        <taxon>Eukaryota</taxon>
        <taxon>Fungi</taxon>
        <taxon>Dikarya</taxon>
        <taxon>Basidiomycota</taxon>
        <taxon>Agaricomycotina</taxon>
        <taxon>Agaricomycetes</taxon>
        <taxon>Agaricomycetidae</taxon>
        <taxon>Agaricales</taxon>
        <taxon>Marasmiineae</taxon>
        <taxon>Omphalotaceae</taxon>
        <taxon>Gymnopus</taxon>
    </lineage>
</organism>
<dbReference type="AlphaFoldDB" id="A0A6A4HX69"/>
<dbReference type="EMBL" id="ML769435">
    <property type="protein sequence ID" value="KAE9402433.1"/>
    <property type="molecule type" value="Genomic_DNA"/>
</dbReference>
<evidence type="ECO:0000313" key="3">
    <source>
        <dbReference type="Proteomes" id="UP000799118"/>
    </source>
</evidence>
<evidence type="ECO:0000313" key="2">
    <source>
        <dbReference type="EMBL" id="KAE9402433.1"/>
    </source>
</evidence>
<feature type="chain" id="PRO_5025533962" evidence="1">
    <location>
        <begin position="17"/>
        <end position="148"/>
    </location>
</feature>
<name>A0A6A4HX69_9AGAR</name>
<protein>
    <submittedName>
        <fullName evidence="2">Uncharacterized protein</fullName>
    </submittedName>
</protein>